<dbReference type="InterPro" id="IPR017900">
    <property type="entry name" value="4Fe4S_Fe_S_CS"/>
</dbReference>
<dbReference type="Gene3D" id="3.30.70.20">
    <property type="match status" value="1"/>
</dbReference>
<evidence type="ECO:0000256" key="3">
    <source>
        <dbReference type="ARBA" id="ARBA00023014"/>
    </source>
</evidence>
<dbReference type="PANTHER" id="PTHR43122">
    <property type="entry name" value="FERREDOXIN SUBUNIT OF PYRUVATE:FLAVODOXIN OXIDOREDUCTASE-RELATED"/>
    <property type="match status" value="1"/>
</dbReference>
<dbReference type="Pfam" id="PF12838">
    <property type="entry name" value="Fer4_7"/>
    <property type="match status" value="1"/>
</dbReference>
<evidence type="ECO:0000313" key="6">
    <source>
        <dbReference type="Proteomes" id="UP000320679"/>
    </source>
</evidence>
<keyword evidence="2" id="KW-0408">Iron</keyword>
<accession>A0A523UZP2</accession>
<proteinExistence type="predicted"/>
<gene>
    <name evidence="5" type="ORF">E3J59_01310</name>
</gene>
<dbReference type="InterPro" id="IPR017896">
    <property type="entry name" value="4Fe4S_Fe-S-bd"/>
</dbReference>
<evidence type="ECO:0000256" key="2">
    <source>
        <dbReference type="ARBA" id="ARBA00023004"/>
    </source>
</evidence>
<name>A0A523UZP2_UNCAE</name>
<evidence type="ECO:0000313" key="5">
    <source>
        <dbReference type="EMBL" id="TET47984.1"/>
    </source>
</evidence>
<evidence type="ECO:0000256" key="1">
    <source>
        <dbReference type="ARBA" id="ARBA00022723"/>
    </source>
</evidence>
<dbReference type="Proteomes" id="UP000320679">
    <property type="component" value="Unassembled WGS sequence"/>
</dbReference>
<sequence length="72" mass="8054">MRRVTIPTIKIDARKCKGCSYCVKFCPKDLIYLSTNFNENGYHPAVFTKEENCTGCGLCGLVCPDVAILVYK</sequence>
<dbReference type="SUPFAM" id="SSF54862">
    <property type="entry name" value="4Fe-4S ferredoxins"/>
    <property type="match status" value="1"/>
</dbReference>
<reference evidence="5 6" key="1">
    <citation type="submission" date="2019-03" db="EMBL/GenBank/DDBJ databases">
        <title>Metabolic potential of uncultured bacteria and archaea associated with petroleum seepage in deep-sea sediments.</title>
        <authorList>
            <person name="Dong X."/>
            <person name="Hubert C."/>
        </authorList>
    </citation>
    <scope>NUCLEOTIDE SEQUENCE [LARGE SCALE GENOMIC DNA]</scope>
    <source>
        <strain evidence="5">E29_bin78</strain>
    </source>
</reference>
<dbReference type="PANTHER" id="PTHR43122:SF2">
    <property type="entry name" value="FERREDOXIN SUBUNIT OF PYRUVATE:FLAVODOXIN OXIDOREDUCTASE"/>
    <property type="match status" value="1"/>
</dbReference>
<feature type="domain" description="4Fe-4S ferredoxin-type" evidence="4">
    <location>
        <begin position="44"/>
        <end position="72"/>
    </location>
</feature>
<dbReference type="EMBL" id="SOJK01000061">
    <property type="protein sequence ID" value="TET47984.1"/>
    <property type="molecule type" value="Genomic_DNA"/>
</dbReference>
<protein>
    <submittedName>
        <fullName evidence="5">4Fe-4S dicluster domain-containing protein</fullName>
    </submittedName>
</protein>
<feature type="domain" description="4Fe-4S ferredoxin-type" evidence="4">
    <location>
        <begin position="7"/>
        <end position="36"/>
    </location>
</feature>
<dbReference type="PROSITE" id="PS51379">
    <property type="entry name" value="4FE4S_FER_2"/>
    <property type="match status" value="2"/>
</dbReference>
<keyword evidence="3" id="KW-0411">Iron-sulfur</keyword>
<dbReference type="GO" id="GO:0046872">
    <property type="term" value="F:metal ion binding"/>
    <property type="evidence" value="ECO:0007669"/>
    <property type="project" value="UniProtKB-KW"/>
</dbReference>
<dbReference type="AlphaFoldDB" id="A0A523UZP2"/>
<dbReference type="PROSITE" id="PS00198">
    <property type="entry name" value="4FE4S_FER_1"/>
    <property type="match status" value="1"/>
</dbReference>
<dbReference type="GO" id="GO:0051536">
    <property type="term" value="F:iron-sulfur cluster binding"/>
    <property type="evidence" value="ECO:0007669"/>
    <property type="project" value="UniProtKB-KW"/>
</dbReference>
<organism evidence="5 6">
    <name type="scientific">Aerophobetes bacterium</name>
    <dbReference type="NCBI Taxonomy" id="2030807"/>
    <lineage>
        <taxon>Bacteria</taxon>
        <taxon>Candidatus Aerophobota</taxon>
    </lineage>
</organism>
<keyword evidence="1" id="KW-0479">Metal-binding</keyword>
<comment type="caution">
    <text evidence="5">The sequence shown here is derived from an EMBL/GenBank/DDBJ whole genome shotgun (WGS) entry which is preliminary data.</text>
</comment>
<evidence type="ECO:0000259" key="4">
    <source>
        <dbReference type="PROSITE" id="PS51379"/>
    </source>
</evidence>